<dbReference type="PROSITE" id="PS00211">
    <property type="entry name" value="ABC_TRANSPORTER_1"/>
    <property type="match status" value="1"/>
</dbReference>
<dbReference type="SMART" id="SM00382">
    <property type="entry name" value="AAA"/>
    <property type="match status" value="1"/>
</dbReference>
<dbReference type="STRING" id="118062.MCBB_2154"/>
<dbReference type="PROSITE" id="PS50893">
    <property type="entry name" value="ABC_TRANSPORTER_2"/>
    <property type="match status" value="1"/>
</dbReference>
<keyword evidence="3" id="KW-0067">ATP-binding</keyword>
<dbReference type="FunFam" id="3.40.50.300:FF:000032">
    <property type="entry name" value="Export ABC transporter ATP-binding protein"/>
    <property type="match status" value="1"/>
</dbReference>
<sequence>MSNNVIEFKDVWKTYKMGDEGVNALAGLNLALRTGSFTAVMGPSGSGKSTFLHVAGILDTPTRGTFLINGKEPGKFSSKKQAQMRRNEIGFVFQRFNLMHQLTVLENVMLPMIKEDKSKAMELIDRMGLEGKHNKLPSQLSGGEQQRVAIARALINDPSIVFADEPTGELDSKNANAIMQIFQDLNRKDGVTVVIVTHNLESAEYSDEIIEMRDGKIRV</sequence>
<evidence type="ECO:0000313" key="6">
    <source>
        <dbReference type="Proteomes" id="UP000094707"/>
    </source>
</evidence>
<gene>
    <name evidence="5" type="primary">abcH2</name>
    <name evidence="5" type="ORF">MCBB_2154</name>
</gene>
<dbReference type="EMBL" id="LT607756">
    <property type="protein sequence ID" value="SCG86696.1"/>
    <property type="molecule type" value="Genomic_DNA"/>
</dbReference>
<dbReference type="CDD" id="cd03255">
    <property type="entry name" value="ABC_MJ0796_LolCDE_FtsE"/>
    <property type="match status" value="1"/>
</dbReference>
<dbReference type="InterPro" id="IPR027417">
    <property type="entry name" value="P-loop_NTPase"/>
</dbReference>
<dbReference type="InterPro" id="IPR015854">
    <property type="entry name" value="ABC_transpr_LolD-like"/>
</dbReference>
<dbReference type="AlphaFoldDB" id="A0A1D3L577"/>
<dbReference type="InterPro" id="IPR017871">
    <property type="entry name" value="ABC_transporter-like_CS"/>
</dbReference>
<evidence type="ECO:0000256" key="3">
    <source>
        <dbReference type="ARBA" id="ARBA00022840"/>
    </source>
</evidence>
<evidence type="ECO:0000256" key="1">
    <source>
        <dbReference type="ARBA" id="ARBA00022448"/>
    </source>
</evidence>
<dbReference type="InterPro" id="IPR003593">
    <property type="entry name" value="AAA+_ATPase"/>
</dbReference>
<keyword evidence="6" id="KW-1185">Reference proteome</keyword>
<dbReference type="Proteomes" id="UP000094707">
    <property type="component" value="Chromosome I"/>
</dbReference>
<evidence type="ECO:0000256" key="2">
    <source>
        <dbReference type="ARBA" id="ARBA00022741"/>
    </source>
</evidence>
<dbReference type="GO" id="GO:0005886">
    <property type="term" value="C:plasma membrane"/>
    <property type="evidence" value="ECO:0007669"/>
    <property type="project" value="TreeGrafter"/>
</dbReference>
<keyword evidence="1" id="KW-0813">Transport</keyword>
<dbReference type="GO" id="GO:0022857">
    <property type="term" value="F:transmembrane transporter activity"/>
    <property type="evidence" value="ECO:0007669"/>
    <property type="project" value="TreeGrafter"/>
</dbReference>
<dbReference type="GeneID" id="30412990"/>
<feature type="domain" description="ABC transporter" evidence="4">
    <location>
        <begin position="6"/>
        <end position="219"/>
    </location>
</feature>
<dbReference type="InterPro" id="IPR017911">
    <property type="entry name" value="MacB-like_ATP-bd"/>
</dbReference>
<keyword evidence="2" id="KW-0547">Nucleotide-binding</keyword>
<proteinExistence type="predicted"/>
<dbReference type="GO" id="GO:0005524">
    <property type="term" value="F:ATP binding"/>
    <property type="evidence" value="ECO:0007669"/>
    <property type="project" value="UniProtKB-KW"/>
</dbReference>
<dbReference type="PANTHER" id="PTHR24220:SF86">
    <property type="entry name" value="ABC TRANSPORTER ABCH.1"/>
    <property type="match status" value="1"/>
</dbReference>
<evidence type="ECO:0000313" key="5">
    <source>
        <dbReference type="EMBL" id="SCG86696.1"/>
    </source>
</evidence>
<dbReference type="PANTHER" id="PTHR24220">
    <property type="entry name" value="IMPORT ATP-BINDING PROTEIN"/>
    <property type="match status" value="1"/>
</dbReference>
<dbReference type="SUPFAM" id="SSF52540">
    <property type="entry name" value="P-loop containing nucleoside triphosphate hydrolases"/>
    <property type="match status" value="1"/>
</dbReference>
<reference evidence="5 6" key="1">
    <citation type="submission" date="2016-08" db="EMBL/GenBank/DDBJ databases">
        <authorList>
            <person name="Seilhamer J.J."/>
        </authorList>
    </citation>
    <scope>NUCLEOTIDE SEQUENCE [LARGE SCALE GENOMIC DNA]</scope>
    <source>
        <strain evidence="5">Buetzberg</strain>
    </source>
</reference>
<dbReference type="KEGG" id="mcub:MCBB_2154"/>
<dbReference type="GO" id="GO:0016887">
    <property type="term" value="F:ATP hydrolysis activity"/>
    <property type="evidence" value="ECO:0007669"/>
    <property type="project" value="InterPro"/>
</dbReference>
<organism evidence="5 6">
    <name type="scientific">Methanobacterium congolense</name>
    <dbReference type="NCBI Taxonomy" id="118062"/>
    <lineage>
        <taxon>Archaea</taxon>
        <taxon>Methanobacteriati</taxon>
        <taxon>Methanobacteriota</taxon>
        <taxon>Methanomada group</taxon>
        <taxon>Methanobacteria</taxon>
        <taxon>Methanobacteriales</taxon>
        <taxon>Methanobacteriaceae</taxon>
        <taxon>Methanobacterium</taxon>
    </lineage>
</organism>
<dbReference type="InterPro" id="IPR003439">
    <property type="entry name" value="ABC_transporter-like_ATP-bd"/>
</dbReference>
<accession>A0A1D3L577</accession>
<dbReference type="RefSeq" id="WP_071907735.1">
    <property type="nucleotide sequence ID" value="NZ_LT607756.1"/>
</dbReference>
<name>A0A1D3L577_9EURY</name>
<dbReference type="PATRIC" id="fig|129848.4.peg.2201"/>
<dbReference type="Gene3D" id="3.40.50.300">
    <property type="entry name" value="P-loop containing nucleotide triphosphate hydrolases"/>
    <property type="match status" value="1"/>
</dbReference>
<dbReference type="Pfam" id="PF00005">
    <property type="entry name" value="ABC_tran"/>
    <property type="match status" value="1"/>
</dbReference>
<dbReference type="GO" id="GO:0098796">
    <property type="term" value="C:membrane protein complex"/>
    <property type="evidence" value="ECO:0007669"/>
    <property type="project" value="UniProtKB-ARBA"/>
</dbReference>
<dbReference type="OrthoDB" id="10909at2157"/>
<evidence type="ECO:0000259" key="4">
    <source>
        <dbReference type="PROSITE" id="PS50893"/>
    </source>
</evidence>
<protein>
    <submittedName>
        <fullName evidence="5">ABC transporter H family member 2</fullName>
    </submittedName>
</protein>